<proteinExistence type="predicted"/>
<organism evidence="2">
    <name type="scientific">marine sediment metagenome</name>
    <dbReference type="NCBI Taxonomy" id="412755"/>
    <lineage>
        <taxon>unclassified sequences</taxon>
        <taxon>metagenomes</taxon>
        <taxon>ecological metagenomes</taxon>
    </lineage>
</organism>
<comment type="caution">
    <text evidence="2">The sequence shown here is derived from an EMBL/GenBank/DDBJ whole genome shotgun (WGS) entry which is preliminary data.</text>
</comment>
<dbReference type="InterPro" id="IPR038726">
    <property type="entry name" value="PDDEXK_AddAB-type"/>
</dbReference>
<protein>
    <recommendedName>
        <fullName evidence="1">PD-(D/E)XK endonuclease-like domain-containing protein</fullName>
    </recommendedName>
</protein>
<sequence length="129" mass="14410">MSRRKIKLSASAIGELKACPYRYYAKYILGIRKEEDTDAQRIGTNWHEILDVATRKPGSVCVPCGNLGKPDPDCPLCVGTGFLPDDSMTAVMRVLNKAYASIPSGMDQEKVNIERTILLYSLTGYNWDY</sequence>
<evidence type="ECO:0000313" key="2">
    <source>
        <dbReference type="EMBL" id="KKK81617.1"/>
    </source>
</evidence>
<dbReference type="Pfam" id="PF12705">
    <property type="entry name" value="PDDEXK_1"/>
    <property type="match status" value="1"/>
</dbReference>
<feature type="domain" description="PD-(D/E)XK endonuclease-like" evidence="1">
    <location>
        <begin position="8"/>
        <end position="55"/>
    </location>
</feature>
<feature type="non-terminal residue" evidence="2">
    <location>
        <position position="129"/>
    </location>
</feature>
<reference evidence="2" key="1">
    <citation type="journal article" date="2015" name="Nature">
        <title>Complex archaea that bridge the gap between prokaryotes and eukaryotes.</title>
        <authorList>
            <person name="Spang A."/>
            <person name="Saw J.H."/>
            <person name="Jorgensen S.L."/>
            <person name="Zaremba-Niedzwiedzka K."/>
            <person name="Martijn J."/>
            <person name="Lind A.E."/>
            <person name="van Eijk R."/>
            <person name="Schleper C."/>
            <person name="Guy L."/>
            <person name="Ettema T.J."/>
        </authorList>
    </citation>
    <scope>NUCLEOTIDE SEQUENCE</scope>
</reference>
<gene>
    <name evidence="2" type="ORF">LCGC14_2811680</name>
</gene>
<accession>A0A0F8YJN7</accession>
<dbReference type="EMBL" id="LAZR01053044">
    <property type="protein sequence ID" value="KKK81617.1"/>
    <property type="molecule type" value="Genomic_DNA"/>
</dbReference>
<name>A0A0F8YJN7_9ZZZZ</name>
<evidence type="ECO:0000259" key="1">
    <source>
        <dbReference type="Pfam" id="PF12705"/>
    </source>
</evidence>
<dbReference type="AlphaFoldDB" id="A0A0F8YJN7"/>